<evidence type="ECO:0000313" key="2">
    <source>
        <dbReference type="Proteomes" id="UP000533080"/>
    </source>
</evidence>
<accession>A0A7Y4IP71</accession>
<dbReference type="Proteomes" id="UP000533080">
    <property type="component" value="Unassembled WGS sequence"/>
</dbReference>
<name>A0A7Y4IP71_MYXXA</name>
<evidence type="ECO:0000313" key="1">
    <source>
        <dbReference type="EMBL" id="NOJ82891.1"/>
    </source>
</evidence>
<dbReference type="EMBL" id="JABFNT010000151">
    <property type="protein sequence ID" value="NOJ82891.1"/>
    <property type="molecule type" value="Genomic_DNA"/>
</dbReference>
<dbReference type="AlphaFoldDB" id="A0A7Y4IP71"/>
<dbReference type="Gene3D" id="2.40.160.10">
    <property type="entry name" value="Porin"/>
    <property type="match status" value="1"/>
</dbReference>
<reference evidence="1 2" key="1">
    <citation type="submission" date="2020-05" db="EMBL/GenBank/DDBJ databases">
        <authorList>
            <person name="Whitworth D."/>
        </authorList>
    </citation>
    <scope>NUCLEOTIDE SEQUENCE [LARGE SCALE GENOMIC DNA]</scope>
    <source>
        <strain evidence="1 2">AM005</strain>
    </source>
</reference>
<gene>
    <name evidence="1" type="ORF">HNV28_32015</name>
</gene>
<proteinExistence type="predicted"/>
<protein>
    <recommendedName>
        <fullName evidence="3">Porin</fullName>
    </recommendedName>
</protein>
<evidence type="ECO:0008006" key="3">
    <source>
        <dbReference type="Google" id="ProtNLM"/>
    </source>
</evidence>
<sequence>MNLRARRIGRHVALCWSMRTAPARMLSFMAALAVLLSATPSSAFKIPLSEESSLNVAILLQPQLQIVDEGAPSGGPSSDMFLRRTRLLVFGNITQKLSFFAETDQPNYGKNGDWNVAFFIQDAFISYEVAEKVWIDVGMLLPPLTRHVLQGAVALQAVDYHSSLVRWAPGVGKVWRDIGVQVRGFAGPLGFRAAIFNGVNGKTTPEGTVLNPDDLPRVTAMARWNFFTREEDLFFQGIYFASEPRLSVGIGADYQPQAVATESGLHDALGTAADVFLDVPLANDQEFVFNATLFHYRQGLDNPQSGTGFYAETGWRFGKFQPLISGEYFSARVEGQDLLALKPGFNIWFRKHTFNLRTEVAVSWTGDISQARAAVTGTSQLQLFY</sequence>
<dbReference type="InterPro" id="IPR023614">
    <property type="entry name" value="Porin_dom_sf"/>
</dbReference>
<organism evidence="1 2">
    <name type="scientific">Myxococcus xanthus</name>
    <dbReference type="NCBI Taxonomy" id="34"/>
    <lineage>
        <taxon>Bacteria</taxon>
        <taxon>Pseudomonadati</taxon>
        <taxon>Myxococcota</taxon>
        <taxon>Myxococcia</taxon>
        <taxon>Myxococcales</taxon>
        <taxon>Cystobacterineae</taxon>
        <taxon>Myxococcaceae</taxon>
        <taxon>Myxococcus</taxon>
    </lineage>
</organism>
<comment type="caution">
    <text evidence="1">The sequence shown here is derived from an EMBL/GenBank/DDBJ whole genome shotgun (WGS) entry which is preliminary data.</text>
</comment>